<gene>
    <name evidence="2" type="primary">tjp5</name>
</gene>
<organism evidence="2">
    <name type="scientific">Symphyonema bifilamentata 97.28</name>
    <dbReference type="NCBI Taxonomy" id="2721247"/>
    <lineage>
        <taxon>Bacteria</taxon>
        <taxon>Bacillati</taxon>
        <taxon>Cyanobacteriota</taxon>
        <taxon>Cyanophyceae</taxon>
        <taxon>Nostocales</taxon>
        <taxon>Symphyonemataceae</taxon>
        <taxon>Symphyonema</taxon>
        <taxon>Symphyonema bifilamentata</taxon>
    </lineage>
</organism>
<feature type="transmembrane region" description="Helical" evidence="1">
    <location>
        <begin position="29"/>
        <end position="47"/>
    </location>
</feature>
<dbReference type="EMBL" id="MT078730">
    <property type="protein sequence ID" value="QIS94337.1"/>
    <property type="molecule type" value="Genomic_DNA"/>
</dbReference>
<dbReference type="AlphaFoldDB" id="A0A6H0DWY8"/>
<feature type="transmembrane region" description="Helical" evidence="1">
    <location>
        <begin position="92"/>
        <end position="118"/>
    </location>
</feature>
<sequence length="170" mass="19134">MKIESIENTYHLSQTSLTKNQVQEYRRTYLWHGFFLFVLGCIIPMFIDLYTNPRAALSAHTLGIMMGTFLICVGLAFPYIEFAGKWLADWAFWLLVVSSYSGITIQVMAAVFGLIKTFAITGKGFPGGPEWMEISVDITAKVISSFTLVACFIILYGLRQVKFDSLSSKE</sequence>
<keyword evidence="1" id="KW-0812">Transmembrane</keyword>
<keyword evidence="1" id="KW-1133">Transmembrane helix</keyword>
<reference evidence="2" key="1">
    <citation type="journal article" date="2020" name="ChemBioChem">
        <title>Halogenation-guided chemical screening provides insight into tjipanazole biosynthesis by the cyanobacterium Fischerella ambigua.</title>
        <authorList>
            <person name="Chilczuk T."/>
            <person name="Schaberle T.F."/>
            <person name="Vahdati S."/>
            <person name="Mettal U."/>
            <person name="El Omari M."/>
            <person name="Enke H."/>
            <person name="Wiese M."/>
            <person name="Konig G.M."/>
            <person name="Niedermeyer T.H.J."/>
        </authorList>
    </citation>
    <scope>NUCLEOTIDE SEQUENCE</scope>
</reference>
<protein>
    <submittedName>
        <fullName evidence="2">Tjp5</fullName>
    </submittedName>
</protein>
<accession>A0A6H0DWY8</accession>
<proteinExistence type="predicted"/>
<evidence type="ECO:0000256" key="1">
    <source>
        <dbReference type="SAM" id="Phobius"/>
    </source>
</evidence>
<name>A0A6H0DWY8_9CYAN</name>
<feature type="transmembrane region" description="Helical" evidence="1">
    <location>
        <begin position="59"/>
        <end position="80"/>
    </location>
</feature>
<feature type="transmembrane region" description="Helical" evidence="1">
    <location>
        <begin position="138"/>
        <end position="158"/>
    </location>
</feature>
<evidence type="ECO:0000313" key="2">
    <source>
        <dbReference type="EMBL" id="QIS94337.1"/>
    </source>
</evidence>
<keyword evidence="1" id="KW-0472">Membrane</keyword>
<reference evidence="2" key="2">
    <citation type="submission" date="2020-02" db="EMBL/GenBank/DDBJ databases">
        <authorList>
            <person name="Schaeberle T.F."/>
        </authorList>
    </citation>
    <scope>NUCLEOTIDE SEQUENCE</scope>
</reference>